<keyword evidence="2" id="KW-1185">Reference proteome</keyword>
<sequence>MTLFLPQEFCLDPKAPNYADCVMKTGNKADLGLIKRKIGSGLLEQLRALHREGLCAELIKQRKKLMQSEKKS</sequence>
<dbReference type="Proteomes" id="UP000198211">
    <property type="component" value="Unassembled WGS sequence"/>
</dbReference>
<name>A0A225W9F5_9STRA</name>
<dbReference type="OrthoDB" id="119265at2759"/>
<evidence type="ECO:0000313" key="1">
    <source>
        <dbReference type="EMBL" id="OWZ14373.1"/>
    </source>
</evidence>
<proteinExistence type="predicted"/>
<comment type="caution">
    <text evidence="1">The sequence shown here is derived from an EMBL/GenBank/DDBJ whole genome shotgun (WGS) entry which is preliminary data.</text>
</comment>
<protein>
    <submittedName>
        <fullName evidence="1">Uncharacterized protein</fullName>
    </submittedName>
</protein>
<organism evidence="1 2">
    <name type="scientific">Phytophthora megakarya</name>
    <dbReference type="NCBI Taxonomy" id="4795"/>
    <lineage>
        <taxon>Eukaryota</taxon>
        <taxon>Sar</taxon>
        <taxon>Stramenopiles</taxon>
        <taxon>Oomycota</taxon>
        <taxon>Peronosporomycetes</taxon>
        <taxon>Peronosporales</taxon>
        <taxon>Peronosporaceae</taxon>
        <taxon>Phytophthora</taxon>
    </lineage>
</organism>
<dbReference type="EMBL" id="NBNE01001352">
    <property type="protein sequence ID" value="OWZ14373.1"/>
    <property type="molecule type" value="Genomic_DNA"/>
</dbReference>
<accession>A0A225W9F5</accession>
<reference evidence="2" key="1">
    <citation type="submission" date="2017-03" db="EMBL/GenBank/DDBJ databases">
        <title>Phytopthora megakarya and P. palmivora, two closely related causual agents of cacao black pod achieved similar genome size and gene model numbers by different mechanisms.</title>
        <authorList>
            <person name="Ali S."/>
            <person name="Shao J."/>
            <person name="Larry D.J."/>
            <person name="Kronmiller B."/>
            <person name="Shen D."/>
            <person name="Strem M.D."/>
            <person name="Melnick R.L."/>
            <person name="Guiltinan M.J."/>
            <person name="Tyler B.M."/>
            <person name="Meinhardt L.W."/>
            <person name="Bailey B.A."/>
        </authorList>
    </citation>
    <scope>NUCLEOTIDE SEQUENCE [LARGE SCALE GENOMIC DNA]</scope>
    <source>
        <strain evidence="2">zdho120</strain>
    </source>
</reference>
<gene>
    <name evidence="1" type="ORF">PHMEG_00012160</name>
</gene>
<dbReference type="AlphaFoldDB" id="A0A225W9F5"/>
<evidence type="ECO:0000313" key="2">
    <source>
        <dbReference type="Proteomes" id="UP000198211"/>
    </source>
</evidence>